<protein>
    <submittedName>
        <fullName evidence="3">Uncharacterized protein</fullName>
    </submittedName>
</protein>
<name>A0A9P4GST7_9PLEO</name>
<reference evidence="3" key="1">
    <citation type="submission" date="2020-01" db="EMBL/GenBank/DDBJ databases">
        <authorList>
            <consortium name="DOE Joint Genome Institute"/>
            <person name="Haridas S."/>
            <person name="Albert R."/>
            <person name="Binder M."/>
            <person name="Bloem J."/>
            <person name="Labutti K."/>
            <person name="Salamov A."/>
            <person name="Andreopoulos B."/>
            <person name="Baker S.E."/>
            <person name="Barry K."/>
            <person name="Bills G."/>
            <person name="Bluhm B.H."/>
            <person name="Cannon C."/>
            <person name="Castanera R."/>
            <person name="Culley D.E."/>
            <person name="Daum C."/>
            <person name="Ezra D."/>
            <person name="Gonzalez J.B."/>
            <person name="Henrissat B."/>
            <person name="Kuo A."/>
            <person name="Liang C."/>
            <person name="Lipzen A."/>
            <person name="Lutzoni F."/>
            <person name="Magnuson J."/>
            <person name="Mondo S."/>
            <person name="Nolan M."/>
            <person name="Ohm R."/>
            <person name="Pangilinan J."/>
            <person name="Park H.-J."/>
            <person name="Ramirez L."/>
            <person name="Alfaro M."/>
            <person name="Sun H."/>
            <person name="Tritt A."/>
            <person name="Yoshinaga Y."/>
            <person name="Zwiers L.-H."/>
            <person name="Turgeon B.G."/>
            <person name="Goodwin S.B."/>
            <person name="Spatafora J.W."/>
            <person name="Crous P.W."/>
            <person name="Grigoriev I.V."/>
        </authorList>
    </citation>
    <scope>NUCLEOTIDE SEQUENCE</scope>
    <source>
        <strain evidence="3">CBS 394.84</strain>
    </source>
</reference>
<dbReference type="AlphaFoldDB" id="A0A9P4GST7"/>
<feature type="compositionally biased region" description="Basic and acidic residues" evidence="1">
    <location>
        <begin position="195"/>
        <end position="212"/>
    </location>
</feature>
<feature type="region of interest" description="Disordered" evidence="1">
    <location>
        <begin position="44"/>
        <end position="66"/>
    </location>
</feature>
<feature type="region of interest" description="Disordered" evidence="1">
    <location>
        <begin position="187"/>
        <end position="292"/>
    </location>
</feature>
<keyword evidence="4" id="KW-1185">Reference proteome</keyword>
<feature type="compositionally biased region" description="Low complexity" evidence="1">
    <location>
        <begin position="51"/>
        <end position="62"/>
    </location>
</feature>
<feature type="compositionally biased region" description="Polar residues" evidence="1">
    <location>
        <begin position="276"/>
        <end position="287"/>
    </location>
</feature>
<sequence length="358" mass="40505">MIRRVQLFRFYGCLLLACSATAKVTGPFLCLAVRFPDPSRVTARDFENAASNPPTTYNSPSSRAHKKRRVISHGADTLEPSSRPGRLAAHWGVMPHHMDYTNKLPRIWITSKKGQRVLSPWALAWFDKQPRRLDNLPKEYRQVYEASFGEPRVKFLVDIKEVKAVPLFEVELQSQMEQRRDVARVTKSLQQVEQMDEKNAKSEGKSEGEHTSGQRQLHSGYNSQSDEVSRPTSPGLHPVGGWGELPENELDVPLPVHACHGGSAPLPPQRGEPENESSGISHWQTKSNTRKHERGGMPIWACLVDVKYRPKPWGEGERMPEDYYRARFRVGAEGHLPNNVIPNNETQKAAEPIMRPLT</sequence>
<evidence type="ECO:0000256" key="2">
    <source>
        <dbReference type="SAM" id="SignalP"/>
    </source>
</evidence>
<feature type="chain" id="PRO_5040250241" evidence="2">
    <location>
        <begin position="23"/>
        <end position="358"/>
    </location>
</feature>
<proteinExistence type="predicted"/>
<dbReference type="RefSeq" id="XP_040793240.1">
    <property type="nucleotide sequence ID" value="XM_040938199.1"/>
</dbReference>
<dbReference type="GeneID" id="63855449"/>
<gene>
    <name evidence="3" type="ORF">K460DRAFT_423187</name>
</gene>
<accession>A0A9P4GST7</accession>
<dbReference type="Proteomes" id="UP000800039">
    <property type="component" value="Unassembled WGS sequence"/>
</dbReference>
<organism evidence="3 4">
    <name type="scientific">Cucurbitaria berberidis CBS 394.84</name>
    <dbReference type="NCBI Taxonomy" id="1168544"/>
    <lineage>
        <taxon>Eukaryota</taxon>
        <taxon>Fungi</taxon>
        <taxon>Dikarya</taxon>
        <taxon>Ascomycota</taxon>
        <taxon>Pezizomycotina</taxon>
        <taxon>Dothideomycetes</taxon>
        <taxon>Pleosporomycetidae</taxon>
        <taxon>Pleosporales</taxon>
        <taxon>Pleosporineae</taxon>
        <taxon>Cucurbitariaceae</taxon>
        <taxon>Cucurbitaria</taxon>
    </lineage>
</organism>
<dbReference type="OrthoDB" id="10504213at2759"/>
<evidence type="ECO:0000256" key="1">
    <source>
        <dbReference type="SAM" id="MobiDB-lite"/>
    </source>
</evidence>
<dbReference type="EMBL" id="ML976614">
    <property type="protein sequence ID" value="KAF1850677.1"/>
    <property type="molecule type" value="Genomic_DNA"/>
</dbReference>
<keyword evidence="2" id="KW-0732">Signal</keyword>
<feature type="compositionally biased region" description="Polar residues" evidence="1">
    <location>
        <begin position="213"/>
        <end position="232"/>
    </location>
</feature>
<evidence type="ECO:0000313" key="4">
    <source>
        <dbReference type="Proteomes" id="UP000800039"/>
    </source>
</evidence>
<feature type="signal peptide" evidence="2">
    <location>
        <begin position="1"/>
        <end position="22"/>
    </location>
</feature>
<evidence type="ECO:0000313" key="3">
    <source>
        <dbReference type="EMBL" id="KAF1850677.1"/>
    </source>
</evidence>
<comment type="caution">
    <text evidence="3">The sequence shown here is derived from an EMBL/GenBank/DDBJ whole genome shotgun (WGS) entry which is preliminary data.</text>
</comment>